<comment type="catalytic activity">
    <reaction evidence="7">
        <text>L-glutamate 5-semialdehyde + phosphate + NADP(+) = L-glutamyl 5-phosphate + NADPH + H(+)</text>
        <dbReference type="Rhea" id="RHEA:19541"/>
        <dbReference type="ChEBI" id="CHEBI:15378"/>
        <dbReference type="ChEBI" id="CHEBI:43474"/>
        <dbReference type="ChEBI" id="CHEBI:57783"/>
        <dbReference type="ChEBI" id="CHEBI:58066"/>
        <dbReference type="ChEBI" id="CHEBI:58274"/>
        <dbReference type="ChEBI" id="CHEBI:58349"/>
        <dbReference type="EC" id="1.2.1.41"/>
    </reaction>
</comment>
<dbReference type="GO" id="GO:0050661">
    <property type="term" value="F:NADP binding"/>
    <property type="evidence" value="ECO:0007669"/>
    <property type="project" value="InterPro"/>
</dbReference>
<evidence type="ECO:0000256" key="7">
    <source>
        <dbReference type="ARBA" id="ARBA00049024"/>
    </source>
</evidence>
<evidence type="ECO:0000256" key="4">
    <source>
        <dbReference type="ARBA" id="ARBA00022650"/>
    </source>
</evidence>
<dbReference type="FunFam" id="3.40.309.10:FF:000006">
    <property type="entry name" value="Gamma-glutamyl phosphate reductase"/>
    <property type="match status" value="1"/>
</dbReference>
<evidence type="ECO:0000256" key="6">
    <source>
        <dbReference type="ARBA" id="ARBA00023002"/>
    </source>
</evidence>
<evidence type="ECO:0000259" key="8">
    <source>
        <dbReference type="Pfam" id="PF00171"/>
    </source>
</evidence>
<gene>
    <name evidence="9" type="primary">proA_8</name>
    <name evidence="9" type="ORF">GALL_260080</name>
</gene>
<evidence type="ECO:0000313" key="9">
    <source>
        <dbReference type="EMBL" id="OIQ92089.1"/>
    </source>
</evidence>
<dbReference type="EC" id="1.2.1.41" evidence="2"/>
<dbReference type="InterPro" id="IPR015590">
    <property type="entry name" value="Aldehyde_DH_dom"/>
</dbReference>
<dbReference type="InterPro" id="IPR012134">
    <property type="entry name" value="Glu-5-SA_DH"/>
</dbReference>
<keyword evidence="6 9" id="KW-0560">Oxidoreductase</keyword>
<dbReference type="InterPro" id="IPR016161">
    <property type="entry name" value="Ald_DH/histidinol_DH"/>
</dbReference>
<accession>A0A1J5R899</accession>
<dbReference type="HAMAP" id="MF_00412">
    <property type="entry name" value="ProA"/>
    <property type="match status" value="1"/>
</dbReference>
<sequence length="425" mass="45662">MSENLDQLVLSIAQRARAASLVLATTPTAAKNAALRRLAELIPASSERLFEANRRDLAQAEANQLSKSQIDRLTLTPARLAQLAESVVQVAELPDPVGEELDRTVRPNGLQLRRVRVPIGVIGIIYEARPNVTVDCAILCLKSGNAAILRGGKESFHTNVALAALIQDALAHAGIPADAVQLIPTTDRAALNALLKLDTLVHCLIPRGGEGLIRFVAENSRIPVIKHYNGICFVYVDRKADLAMAERIIVNAKTQRPGVCNAAEQLLVHRDIATEALPRLARALIEAKNVQLRCDAGSAAILAQAGLPSVPATEADYRTEFLDYILAVRVVSSLEEAITTINRDSSGHSDAIVTDDADAATRFQLAVDSAAVFWNASTRFNDGFEFGLGAEIGISTDRLHARGPVGLRELCSYKWLATGTGQVRG</sequence>
<keyword evidence="5" id="KW-0521">NADP</keyword>
<dbReference type="CDD" id="cd07079">
    <property type="entry name" value="ALDH_F18-19_ProA-GPR"/>
    <property type="match status" value="1"/>
</dbReference>
<keyword evidence="4" id="KW-0641">Proline biosynthesis</keyword>
<evidence type="ECO:0000256" key="1">
    <source>
        <dbReference type="ARBA" id="ARBA00004985"/>
    </source>
</evidence>
<organism evidence="9">
    <name type="scientific">mine drainage metagenome</name>
    <dbReference type="NCBI Taxonomy" id="410659"/>
    <lineage>
        <taxon>unclassified sequences</taxon>
        <taxon>metagenomes</taxon>
        <taxon>ecological metagenomes</taxon>
    </lineage>
</organism>
<name>A0A1J5R899_9ZZZZ</name>
<dbReference type="NCBIfam" id="NF001221">
    <property type="entry name" value="PRK00197.1"/>
    <property type="match status" value="1"/>
</dbReference>
<dbReference type="InterPro" id="IPR016163">
    <property type="entry name" value="Ald_DH_C"/>
</dbReference>
<dbReference type="SUPFAM" id="SSF53720">
    <property type="entry name" value="ALDH-like"/>
    <property type="match status" value="1"/>
</dbReference>
<dbReference type="AlphaFoldDB" id="A0A1J5R899"/>
<dbReference type="PANTHER" id="PTHR11063">
    <property type="entry name" value="GLUTAMATE SEMIALDEHYDE DEHYDROGENASE"/>
    <property type="match status" value="1"/>
</dbReference>
<dbReference type="InterPro" id="IPR000965">
    <property type="entry name" value="GPR_dom"/>
</dbReference>
<protein>
    <recommendedName>
        <fullName evidence="2">glutamate-5-semialdehyde dehydrogenase</fullName>
        <ecNumber evidence="2">1.2.1.41</ecNumber>
    </recommendedName>
</protein>
<dbReference type="Gene3D" id="3.40.605.10">
    <property type="entry name" value="Aldehyde Dehydrogenase, Chain A, domain 1"/>
    <property type="match status" value="1"/>
</dbReference>
<dbReference type="Gene3D" id="3.40.309.10">
    <property type="entry name" value="Aldehyde Dehydrogenase, Chain A, domain 2"/>
    <property type="match status" value="1"/>
</dbReference>
<evidence type="ECO:0000256" key="5">
    <source>
        <dbReference type="ARBA" id="ARBA00022857"/>
    </source>
</evidence>
<feature type="domain" description="Aldehyde dehydrogenase" evidence="8">
    <location>
        <begin position="11"/>
        <end position="284"/>
    </location>
</feature>
<dbReference type="GO" id="GO:0004350">
    <property type="term" value="F:glutamate-5-semialdehyde dehydrogenase activity"/>
    <property type="evidence" value="ECO:0007669"/>
    <property type="project" value="UniProtKB-EC"/>
</dbReference>
<dbReference type="GO" id="GO:0055129">
    <property type="term" value="P:L-proline biosynthetic process"/>
    <property type="evidence" value="ECO:0007669"/>
    <property type="project" value="UniProtKB-UniPathway"/>
</dbReference>
<dbReference type="PANTHER" id="PTHR11063:SF8">
    <property type="entry name" value="DELTA-1-PYRROLINE-5-CARBOXYLATE SYNTHASE"/>
    <property type="match status" value="1"/>
</dbReference>
<dbReference type="NCBIfam" id="TIGR00407">
    <property type="entry name" value="proA"/>
    <property type="match status" value="1"/>
</dbReference>
<dbReference type="PIRSF" id="PIRSF000151">
    <property type="entry name" value="GPR"/>
    <property type="match status" value="1"/>
</dbReference>
<evidence type="ECO:0000256" key="2">
    <source>
        <dbReference type="ARBA" id="ARBA00013002"/>
    </source>
</evidence>
<keyword evidence="3" id="KW-0028">Amino-acid biosynthesis</keyword>
<reference evidence="9" key="1">
    <citation type="submission" date="2016-10" db="EMBL/GenBank/DDBJ databases">
        <title>Sequence of Gallionella enrichment culture.</title>
        <authorList>
            <person name="Poehlein A."/>
            <person name="Muehling M."/>
            <person name="Daniel R."/>
        </authorList>
    </citation>
    <scope>NUCLEOTIDE SEQUENCE</scope>
</reference>
<dbReference type="UniPathway" id="UPA00098">
    <property type="reaction ID" value="UER00360"/>
</dbReference>
<dbReference type="Pfam" id="PF00171">
    <property type="entry name" value="Aldedh"/>
    <property type="match status" value="1"/>
</dbReference>
<dbReference type="EMBL" id="MLJW01000241">
    <property type="protein sequence ID" value="OIQ92089.1"/>
    <property type="molecule type" value="Genomic_DNA"/>
</dbReference>
<proteinExistence type="inferred from homology"/>
<evidence type="ECO:0000256" key="3">
    <source>
        <dbReference type="ARBA" id="ARBA00022605"/>
    </source>
</evidence>
<comment type="caution">
    <text evidence="9">The sequence shown here is derived from an EMBL/GenBank/DDBJ whole genome shotgun (WGS) entry which is preliminary data.</text>
</comment>
<comment type="pathway">
    <text evidence="1">Amino-acid biosynthesis; L-proline biosynthesis; L-glutamate 5-semialdehyde from L-glutamate: step 2/2.</text>
</comment>
<dbReference type="InterPro" id="IPR016162">
    <property type="entry name" value="Ald_DH_N"/>
</dbReference>